<proteinExistence type="inferred from homology"/>
<feature type="binding site" evidence="6">
    <location>
        <position position="132"/>
    </location>
    <ligand>
        <name>substrate</name>
    </ligand>
</feature>
<feature type="binding site" evidence="6">
    <location>
        <position position="82"/>
    </location>
    <ligand>
        <name>substrate</name>
    </ligand>
</feature>
<comment type="caution">
    <text evidence="9">The sequence shown here is derived from an EMBL/GenBank/DDBJ whole genome shotgun (WGS) entry which is preliminary data.</text>
</comment>
<gene>
    <name evidence="6 9" type="primary">glsA</name>
    <name evidence="9" type="ORF">VB739_05200</name>
</gene>
<feature type="binding site" evidence="6">
    <location>
        <position position="277"/>
    </location>
    <ligand>
        <name>substrate</name>
    </ligand>
</feature>
<dbReference type="InterPro" id="IPR036513">
    <property type="entry name" value="STAS_dom_sf"/>
</dbReference>
<dbReference type="PANTHER" id="PTHR12544">
    <property type="entry name" value="GLUTAMINASE"/>
    <property type="match status" value="1"/>
</dbReference>
<evidence type="ECO:0000256" key="1">
    <source>
        <dbReference type="ARBA" id="ARBA00011076"/>
    </source>
</evidence>
<dbReference type="Pfam" id="PF04960">
    <property type="entry name" value="Glutaminase"/>
    <property type="match status" value="1"/>
</dbReference>
<dbReference type="InterPro" id="IPR002645">
    <property type="entry name" value="STAS_dom"/>
</dbReference>
<comment type="similarity">
    <text evidence="1 6">Belongs to the glutaminase family.</text>
</comment>
<dbReference type="InterPro" id="IPR000595">
    <property type="entry name" value="cNMP-bd_dom"/>
</dbReference>
<dbReference type="GO" id="GO:0004359">
    <property type="term" value="F:glutaminase activity"/>
    <property type="evidence" value="ECO:0007669"/>
    <property type="project" value="UniProtKB-EC"/>
</dbReference>
<evidence type="ECO:0000256" key="6">
    <source>
        <dbReference type="HAMAP-Rule" id="MF_00313"/>
    </source>
</evidence>
<name>A0ABU5STW2_9CYAN</name>
<evidence type="ECO:0000259" key="7">
    <source>
        <dbReference type="PROSITE" id="PS50042"/>
    </source>
</evidence>
<feature type="domain" description="Cyclic nucleotide-binding" evidence="7">
    <location>
        <begin position="489"/>
        <end position="595"/>
    </location>
</feature>
<dbReference type="Gene3D" id="2.60.120.10">
    <property type="entry name" value="Jelly Rolls"/>
    <property type="match status" value="1"/>
</dbReference>
<protein>
    <recommendedName>
        <fullName evidence="3 6">Glutaminase</fullName>
        <ecNumber evidence="3 6">3.5.1.2</ecNumber>
    </recommendedName>
</protein>
<comment type="catalytic activity">
    <reaction evidence="5 6">
        <text>L-glutamine + H2O = L-glutamate + NH4(+)</text>
        <dbReference type="Rhea" id="RHEA:15889"/>
        <dbReference type="ChEBI" id="CHEBI:15377"/>
        <dbReference type="ChEBI" id="CHEBI:28938"/>
        <dbReference type="ChEBI" id="CHEBI:29985"/>
        <dbReference type="ChEBI" id="CHEBI:58359"/>
        <dbReference type="EC" id="3.5.1.2"/>
    </reaction>
</comment>
<organism evidence="9 10">
    <name type="scientific">Cyanobium gracile UHCC 0281</name>
    <dbReference type="NCBI Taxonomy" id="3110309"/>
    <lineage>
        <taxon>Bacteria</taxon>
        <taxon>Bacillati</taxon>
        <taxon>Cyanobacteriota</taxon>
        <taxon>Cyanophyceae</taxon>
        <taxon>Synechococcales</taxon>
        <taxon>Prochlorococcaceae</taxon>
        <taxon>Cyanobium</taxon>
    </lineage>
</organism>
<dbReference type="InterPro" id="IPR018490">
    <property type="entry name" value="cNMP-bd_dom_sf"/>
</dbReference>
<dbReference type="CDD" id="cd00038">
    <property type="entry name" value="CAP_ED"/>
    <property type="match status" value="1"/>
</dbReference>
<feature type="binding site" evidence="6">
    <location>
        <position position="176"/>
    </location>
    <ligand>
        <name>substrate</name>
    </ligand>
</feature>
<dbReference type="NCBIfam" id="TIGR03814">
    <property type="entry name" value="Gln_ase"/>
    <property type="match status" value="1"/>
</dbReference>
<dbReference type="InterPro" id="IPR012338">
    <property type="entry name" value="Beta-lactam/transpept-like"/>
</dbReference>
<dbReference type="SUPFAM" id="SSF52091">
    <property type="entry name" value="SpoIIaa-like"/>
    <property type="match status" value="1"/>
</dbReference>
<feature type="binding site" evidence="6">
    <location>
        <position position="183"/>
    </location>
    <ligand>
        <name>substrate</name>
    </ligand>
</feature>
<keyword evidence="6" id="KW-0007">Acetylation</keyword>
<dbReference type="HAMAP" id="MF_00313">
    <property type="entry name" value="Glutaminase"/>
    <property type="match status" value="1"/>
</dbReference>
<accession>A0ABU5STW2</accession>
<sequence>MLDHRHDDALLPLHGPDRHPNVIQELLGELYASFSSVREGRVADYIPELAKACPDDFGIVIATSGGRIYEIGDTRKEFTIQSISKPFIYALALKLLSFDFMASKIDVEPSGEAFNAISLDSESGKPRNPMINAGAIAASAQICDADPSGAVDLLLDYFEELAGRRLTINEDVYLSEKQTGHRNRAIGHLLRNFNIIESDPEPALDLYFRQCAISVTCHDLAVMAATLACQGRNPFTGGQPLPHDITVRVLALMGTCGMYDFAGQWLHDVGIPAKSGVAGGVMAVIPGRLGIATYSPPLDNFGNSVRGVAVCRQLSAGVGLSLFNQYSHTDATIRRSYQGSQRKSRRWRSDRELQILAPHRDEVRIIHVQGVLDFGGIEQLAAELVRLSNDVRILILDLAHVTECPLESSGLLDRQLCSMEDEGVEILLSRAGRLPLVSMPDWRITDRVSTYEHLDSALEAAEDQLLSWYDTVAEGPNGHGSGAIEAHGLLQQLCGEHRQILVEQMSLRAFIAGDFVIRRGDPGDELFLVRSGSFDIALDVKTGDGHSHSTRLATFGPGLCFGEIGFVAQTPRTADIIATKPGECWVLHRNAFEALSASHPDVVIALLKALTCDIGAKLSQTSVQLTLMEHY</sequence>
<evidence type="ECO:0000313" key="10">
    <source>
        <dbReference type="Proteomes" id="UP001302329"/>
    </source>
</evidence>
<evidence type="ECO:0000259" key="8">
    <source>
        <dbReference type="PROSITE" id="PS50801"/>
    </source>
</evidence>
<dbReference type="InterPro" id="IPR015868">
    <property type="entry name" value="Glutaminase"/>
</dbReference>
<dbReference type="PROSITE" id="PS50042">
    <property type="entry name" value="CNMP_BINDING_3"/>
    <property type="match status" value="1"/>
</dbReference>
<dbReference type="SMART" id="SM00100">
    <property type="entry name" value="cNMP"/>
    <property type="match status" value="1"/>
</dbReference>
<comment type="subunit">
    <text evidence="2 6">Homotetramer.</text>
</comment>
<dbReference type="PROSITE" id="PS00888">
    <property type="entry name" value="CNMP_BINDING_1"/>
    <property type="match status" value="1"/>
</dbReference>
<dbReference type="Gene3D" id="3.40.710.10">
    <property type="entry name" value="DD-peptidase/beta-lactamase superfamily"/>
    <property type="match status" value="1"/>
</dbReference>
<dbReference type="Proteomes" id="UP001302329">
    <property type="component" value="Unassembled WGS sequence"/>
</dbReference>
<reference evidence="9 10" key="1">
    <citation type="submission" date="2023-12" db="EMBL/GenBank/DDBJ databases">
        <title>Baltic Sea Cyanobacteria.</title>
        <authorList>
            <person name="Delbaje E."/>
            <person name="Fewer D.P."/>
            <person name="Shishido T.K."/>
        </authorList>
    </citation>
    <scope>NUCLEOTIDE SEQUENCE [LARGE SCALE GENOMIC DNA]</scope>
    <source>
        <strain evidence="9 10">UHCC 0281</strain>
    </source>
</reference>
<evidence type="ECO:0000256" key="4">
    <source>
        <dbReference type="ARBA" id="ARBA00022801"/>
    </source>
</evidence>
<evidence type="ECO:0000256" key="5">
    <source>
        <dbReference type="ARBA" id="ARBA00049534"/>
    </source>
</evidence>
<keyword evidence="4 6" id="KW-0378">Hydrolase</keyword>
<dbReference type="RefSeq" id="WP_323356043.1">
    <property type="nucleotide sequence ID" value="NZ_JAYGHY010000010.1"/>
</dbReference>
<dbReference type="SUPFAM" id="SSF51206">
    <property type="entry name" value="cAMP-binding domain-like"/>
    <property type="match status" value="1"/>
</dbReference>
<evidence type="ECO:0000256" key="3">
    <source>
        <dbReference type="ARBA" id="ARBA00012918"/>
    </source>
</evidence>
<dbReference type="Pfam" id="PF00027">
    <property type="entry name" value="cNMP_binding"/>
    <property type="match status" value="1"/>
</dbReference>
<evidence type="ECO:0000313" key="9">
    <source>
        <dbReference type="EMBL" id="MEA5441944.1"/>
    </source>
</evidence>
<dbReference type="InterPro" id="IPR018488">
    <property type="entry name" value="cNMP-bd_CS"/>
</dbReference>
<dbReference type="PROSITE" id="PS50801">
    <property type="entry name" value="STAS"/>
    <property type="match status" value="1"/>
</dbReference>
<evidence type="ECO:0000256" key="2">
    <source>
        <dbReference type="ARBA" id="ARBA00011881"/>
    </source>
</evidence>
<dbReference type="PANTHER" id="PTHR12544:SF29">
    <property type="entry name" value="GLUTAMINASE"/>
    <property type="match status" value="1"/>
</dbReference>
<dbReference type="Gene3D" id="3.30.750.24">
    <property type="entry name" value="STAS domain"/>
    <property type="match status" value="1"/>
</dbReference>
<feature type="binding site" evidence="6">
    <location>
        <position position="259"/>
    </location>
    <ligand>
        <name>substrate</name>
    </ligand>
</feature>
<feature type="domain" description="STAS" evidence="8">
    <location>
        <begin position="353"/>
        <end position="429"/>
    </location>
</feature>
<dbReference type="EMBL" id="JAYGHY010000010">
    <property type="protein sequence ID" value="MEA5441944.1"/>
    <property type="molecule type" value="Genomic_DNA"/>
</dbReference>
<dbReference type="EC" id="3.5.1.2" evidence="3 6"/>
<dbReference type="SUPFAM" id="SSF56601">
    <property type="entry name" value="beta-lactamase/transpeptidase-like"/>
    <property type="match status" value="1"/>
</dbReference>
<feature type="binding site" evidence="6">
    <location>
        <position position="207"/>
    </location>
    <ligand>
        <name>substrate</name>
    </ligand>
</feature>
<keyword evidence="10" id="KW-1185">Reference proteome</keyword>
<dbReference type="InterPro" id="IPR014710">
    <property type="entry name" value="RmlC-like_jellyroll"/>
</dbReference>